<comment type="similarity">
    <text evidence="14 15">In the central section; belongs to the AAA ATPase family.</text>
</comment>
<dbReference type="PATRIC" id="fig|634113.3.peg.586"/>
<dbReference type="PROSITE" id="PS00674">
    <property type="entry name" value="AAA"/>
    <property type="match status" value="1"/>
</dbReference>
<dbReference type="PANTHER" id="PTHR23076:SF97">
    <property type="entry name" value="ATP-DEPENDENT ZINC METALLOPROTEASE YME1L1"/>
    <property type="match status" value="1"/>
</dbReference>
<dbReference type="Pfam" id="PF17862">
    <property type="entry name" value="AAA_lid_3"/>
    <property type="match status" value="1"/>
</dbReference>
<keyword evidence="6 15" id="KW-0479">Metal-binding</keyword>
<feature type="binding site" evidence="15">
    <location>
        <begin position="196"/>
        <end position="203"/>
    </location>
    <ligand>
        <name>ATP</name>
        <dbReference type="ChEBI" id="CHEBI:30616"/>
    </ligand>
</feature>
<keyword evidence="4 15" id="KW-0645">Protease</keyword>
<dbReference type="GO" id="GO:0008270">
    <property type="term" value="F:zinc ion binding"/>
    <property type="evidence" value="ECO:0007669"/>
    <property type="project" value="UniProtKB-UniRule"/>
</dbReference>
<feature type="binding site" evidence="15">
    <location>
        <position position="418"/>
    </location>
    <ligand>
        <name>Zn(2+)</name>
        <dbReference type="ChEBI" id="CHEBI:29105"/>
        <note>catalytic</note>
    </ligand>
</feature>
<dbReference type="EMBL" id="CP013920">
    <property type="protein sequence ID" value="AMA65173.1"/>
    <property type="molecule type" value="Genomic_DNA"/>
</dbReference>
<comment type="cofactor">
    <cofactor evidence="15">
        <name>Zn(2+)</name>
        <dbReference type="ChEBI" id="CHEBI:29105"/>
    </cofactor>
    <text evidence="15">Binds 1 zinc ion per subunit.</text>
</comment>
<evidence type="ECO:0000256" key="12">
    <source>
        <dbReference type="ARBA" id="ARBA00023049"/>
    </source>
</evidence>
<keyword evidence="10 15" id="KW-0067">ATP-binding</keyword>
<dbReference type="CDD" id="cd19501">
    <property type="entry name" value="RecA-like_FtsH"/>
    <property type="match status" value="1"/>
</dbReference>
<dbReference type="InterPro" id="IPR003959">
    <property type="entry name" value="ATPase_AAA_core"/>
</dbReference>
<evidence type="ECO:0000256" key="13">
    <source>
        <dbReference type="ARBA" id="ARBA00023136"/>
    </source>
</evidence>
<comment type="function">
    <text evidence="15">Acts as a processive, ATP-dependent zinc metallopeptidase for both cytoplasmic and membrane proteins. Plays a role in the quality control of integral membrane proteins.</text>
</comment>
<dbReference type="InterPro" id="IPR027417">
    <property type="entry name" value="P-loop_NTPase"/>
</dbReference>
<sequence>MSDMAKNLILWVVIAVVLISLFQNFGPSDSNNRKVNYSTFINELIQDQISEVRISDREISVKKTDNSRYTTYIPVREDSRLLDTLLERHVTVIGEPPQEQSFLATIFISWFPMLLLIGVWIFFMRQMQGAGGKGAMSFGKSKARMLTEDQIKTTFADVAGCDEAKEEVSELVEYLREPGRFQKLGGKIPKGILMVGPPGTGKTLLAKAIAGEAKVPFFTISGSDFVEMFVGVGASRVRDMFEQSKKTAPCIIFIDEIDAVGRQRGAGLGGGHDEREQTLNQMLVEMDGFEGNEGIIVIAATNRPDVLDPALLRPGRFDRQVIVALPDVRGREQILKIHMRRVPLDLNVDASVLARGTPGFSGADLANLVNEAALFAARCNKSVVAMLEFEKAKDKIMMGAERRSMVMTEAQKESTAYHEAGHAIIGRIVPEHDPVHKVTIIPRGRTLGVTFFLPEGDQISASRQKLESQISTLYGGRLAEEIIYGSERVSTGASNDIKIATNLARNMVTQWGFSEKLGPLLYAEEESEVFLGRSFAKVNHISDETARAIDKEIKAIIDRNYKRAHKILNDHMDILHAMKDALMKYETIDALQIEDLMNRRPVRTPVGWDDNNITTTIKYPLKENSKKNITVTHDENSLHGHD</sequence>
<dbReference type="Pfam" id="PF00004">
    <property type="entry name" value="AAA"/>
    <property type="match status" value="1"/>
</dbReference>
<dbReference type="GO" id="GO:0005886">
    <property type="term" value="C:plasma membrane"/>
    <property type="evidence" value="ECO:0007669"/>
    <property type="project" value="UniProtKB-SubCell"/>
</dbReference>
<dbReference type="NCBIfam" id="NF008004">
    <property type="entry name" value="PRK10733.1"/>
    <property type="match status" value="1"/>
</dbReference>
<comment type="similarity">
    <text evidence="16">Belongs to the AAA ATPase family.</text>
</comment>
<organism evidence="18 19">
    <name type="scientific">Candidatus Arsenophonus lipoptenae</name>
    <dbReference type="NCBI Taxonomy" id="634113"/>
    <lineage>
        <taxon>Bacteria</taxon>
        <taxon>Pseudomonadati</taxon>
        <taxon>Pseudomonadota</taxon>
        <taxon>Gammaproteobacteria</taxon>
        <taxon>Enterobacterales</taxon>
        <taxon>Morganellaceae</taxon>
        <taxon>Arsenophonus</taxon>
    </lineage>
</organism>
<evidence type="ECO:0000313" key="19">
    <source>
        <dbReference type="Proteomes" id="UP000069926"/>
    </source>
</evidence>
<comment type="subunit">
    <text evidence="15">Homohexamer.</text>
</comment>
<feature type="domain" description="AAA+ ATPase" evidence="17">
    <location>
        <begin position="188"/>
        <end position="327"/>
    </location>
</feature>
<evidence type="ECO:0000256" key="2">
    <source>
        <dbReference type="ARBA" id="ARBA00010044"/>
    </source>
</evidence>
<dbReference type="InterPro" id="IPR011546">
    <property type="entry name" value="Pept_M41_FtsH_extracell"/>
</dbReference>
<dbReference type="GO" id="GO:0005524">
    <property type="term" value="F:ATP binding"/>
    <property type="evidence" value="ECO:0007669"/>
    <property type="project" value="UniProtKB-UniRule"/>
</dbReference>
<dbReference type="FunFam" id="1.20.58.760:FF:000001">
    <property type="entry name" value="ATP-dependent zinc metalloprotease FtsH"/>
    <property type="match status" value="1"/>
</dbReference>
<dbReference type="EC" id="3.4.24.-" evidence="15"/>
<dbReference type="InterPro" id="IPR041569">
    <property type="entry name" value="AAA_lid_3"/>
</dbReference>
<dbReference type="Gene3D" id="1.10.8.60">
    <property type="match status" value="1"/>
</dbReference>
<evidence type="ECO:0000256" key="16">
    <source>
        <dbReference type="RuleBase" id="RU003651"/>
    </source>
</evidence>
<evidence type="ECO:0000256" key="4">
    <source>
        <dbReference type="ARBA" id="ARBA00022670"/>
    </source>
</evidence>
<evidence type="ECO:0000256" key="1">
    <source>
        <dbReference type="ARBA" id="ARBA00004370"/>
    </source>
</evidence>
<evidence type="ECO:0000256" key="6">
    <source>
        <dbReference type="ARBA" id="ARBA00022723"/>
    </source>
</evidence>
<dbReference type="KEGG" id="asy:AUT07_00620"/>
<evidence type="ECO:0000256" key="8">
    <source>
        <dbReference type="ARBA" id="ARBA00022801"/>
    </source>
</evidence>
<dbReference type="FunFam" id="1.10.8.60:FF:000001">
    <property type="entry name" value="ATP-dependent zinc metalloprotease FtsH"/>
    <property type="match status" value="1"/>
</dbReference>
<keyword evidence="11 15" id="KW-1133">Transmembrane helix</keyword>
<proteinExistence type="inferred from homology"/>
<dbReference type="AlphaFoldDB" id="A0A109Q7L6"/>
<dbReference type="InterPro" id="IPR005936">
    <property type="entry name" value="FtsH"/>
</dbReference>
<dbReference type="Pfam" id="PF01434">
    <property type="entry name" value="Peptidase_M41"/>
    <property type="match status" value="1"/>
</dbReference>
<feature type="binding site" evidence="15">
    <location>
        <position position="496"/>
    </location>
    <ligand>
        <name>Zn(2+)</name>
        <dbReference type="ChEBI" id="CHEBI:29105"/>
        <note>catalytic</note>
    </ligand>
</feature>
<keyword evidence="7 15" id="KW-0547">Nucleotide-binding</keyword>
<dbReference type="Pfam" id="PF06480">
    <property type="entry name" value="FtsH_ext"/>
    <property type="match status" value="1"/>
</dbReference>
<gene>
    <name evidence="15 18" type="primary">ftsH</name>
    <name evidence="18" type="ORF">AUT07_00620</name>
</gene>
<keyword evidence="12 15" id="KW-0482">Metalloprotease</keyword>
<dbReference type="SUPFAM" id="SSF52540">
    <property type="entry name" value="P-loop containing nucleoside triphosphate hydrolases"/>
    <property type="match status" value="1"/>
</dbReference>
<evidence type="ECO:0000256" key="3">
    <source>
        <dbReference type="ARBA" id="ARBA00022475"/>
    </source>
</evidence>
<dbReference type="PANTHER" id="PTHR23076">
    <property type="entry name" value="METALLOPROTEASE M41 FTSH"/>
    <property type="match status" value="1"/>
</dbReference>
<dbReference type="InterPro" id="IPR000642">
    <property type="entry name" value="Peptidase_M41"/>
</dbReference>
<dbReference type="GO" id="GO:0030163">
    <property type="term" value="P:protein catabolic process"/>
    <property type="evidence" value="ECO:0007669"/>
    <property type="project" value="UniProtKB-UniRule"/>
</dbReference>
<keyword evidence="13 15" id="KW-0472">Membrane</keyword>
<dbReference type="GO" id="GO:0004176">
    <property type="term" value="F:ATP-dependent peptidase activity"/>
    <property type="evidence" value="ECO:0007669"/>
    <property type="project" value="InterPro"/>
</dbReference>
<dbReference type="InterPro" id="IPR003593">
    <property type="entry name" value="AAA+_ATPase"/>
</dbReference>
<accession>A0A109Q7L6</accession>
<protein>
    <recommendedName>
        <fullName evidence="15">ATP-dependent zinc metalloprotease FtsH</fullName>
        <ecNumber evidence="15">3.4.24.-</ecNumber>
    </recommendedName>
</protein>
<comment type="subcellular location">
    <subcellularLocation>
        <location evidence="15">Cell membrane</location>
        <topology evidence="15">Multi-pass membrane protein</topology>
        <orientation evidence="15">Cytoplasmic side</orientation>
    </subcellularLocation>
    <subcellularLocation>
        <location evidence="1">Membrane</location>
    </subcellularLocation>
</comment>
<dbReference type="GO" id="GO:0004222">
    <property type="term" value="F:metalloendopeptidase activity"/>
    <property type="evidence" value="ECO:0007669"/>
    <property type="project" value="InterPro"/>
</dbReference>
<keyword evidence="3 15" id="KW-1003">Cell membrane</keyword>
<keyword evidence="9 15" id="KW-0862">Zinc</keyword>
<dbReference type="InterPro" id="IPR003960">
    <property type="entry name" value="ATPase_AAA_CS"/>
</dbReference>
<evidence type="ECO:0000259" key="17">
    <source>
        <dbReference type="SMART" id="SM00382"/>
    </source>
</evidence>
<keyword evidence="19" id="KW-1185">Reference proteome</keyword>
<evidence type="ECO:0000256" key="11">
    <source>
        <dbReference type="ARBA" id="ARBA00022989"/>
    </source>
</evidence>
<dbReference type="NCBIfam" id="TIGR01241">
    <property type="entry name" value="FtsH_fam"/>
    <property type="match status" value="1"/>
</dbReference>
<dbReference type="Proteomes" id="UP000069926">
    <property type="component" value="Chromosome"/>
</dbReference>
<dbReference type="Gene3D" id="3.30.720.210">
    <property type="match status" value="1"/>
</dbReference>
<reference evidence="18 19" key="1">
    <citation type="submission" date="2016-01" db="EMBL/GenBank/DDBJ databases">
        <title>Genome sequence of Ca. Arsenophonus lipopteni, the exclusive symbiont of a blood sucking fly Lipoptena cervi (Diptera: Hippoboscidae).</title>
        <authorList>
            <person name="Novakova E."/>
            <person name="Hypsa V."/>
            <person name="Nguyen P."/>
            <person name="Husnik F."/>
            <person name="Darby A.C."/>
        </authorList>
    </citation>
    <scope>NUCLEOTIDE SEQUENCE [LARGE SCALE GENOMIC DNA]</scope>
    <source>
        <strain evidence="18 19">CB</strain>
    </source>
</reference>
<feature type="active site" evidence="15">
    <location>
        <position position="419"/>
    </location>
</feature>
<dbReference type="SUPFAM" id="SSF140990">
    <property type="entry name" value="FtsH protease domain-like"/>
    <property type="match status" value="1"/>
</dbReference>
<evidence type="ECO:0000313" key="18">
    <source>
        <dbReference type="EMBL" id="AMA65173.1"/>
    </source>
</evidence>
<feature type="binding site" evidence="15">
    <location>
        <position position="422"/>
    </location>
    <ligand>
        <name>Zn(2+)</name>
        <dbReference type="ChEBI" id="CHEBI:29105"/>
        <note>catalytic</note>
    </ligand>
</feature>
<dbReference type="HAMAP" id="MF_01458">
    <property type="entry name" value="FtsH"/>
    <property type="match status" value="1"/>
</dbReference>
<dbReference type="Gene3D" id="3.40.50.300">
    <property type="entry name" value="P-loop containing nucleotide triphosphate hydrolases"/>
    <property type="match status" value="1"/>
</dbReference>
<dbReference type="GO" id="GO:0006508">
    <property type="term" value="P:proteolysis"/>
    <property type="evidence" value="ECO:0007669"/>
    <property type="project" value="UniProtKB-KW"/>
</dbReference>
<keyword evidence="8 15" id="KW-0378">Hydrolase</keyword>
<feature type="transmembrane region" description="Helical" evidence="15">
    <location>
        <begin position="7"/>
        <end position="26"/>
    </location>
</feature>
<evidence type="ECO:0000256" key="7">
    <source>
        <dbReference type="ARBA" id="ARBA00022741"/>
    </source>
</evidence>
<dbReference type="SMART" id="SM00382">
    <property type="entry name" value="AAA"/>
    <property type="match status" value="1"/>
</dbReference>
<keyword evidence="5 15" id="KW-0812">Transmembrane</keyword>
<evidence type="ECO:0000256" key="5">
    <source>
        <dbReference type="ARBA" id="ARBA00022692"/>
    </source>
</evidence>
<dbReference type="FunFam" id="3.40.50.300:FF:000001">
    <property type="entry name" value="ATP-dependent zinc metalloprotease FtsH"/>
    <property type="match status" value="1"/>
</dbReference>
<evidence type="ECO:0000256" key="9">
    <source>
        <dbReference type="ARBA" id="ARBA00022833"/>
    </source>
</evidence>
<dbReference type="Gene3D" id="1.20.58.760">
    <property type="entry name" value="Peptidase M41"/>
    <property type="match status" value="1"/>
</dbReference>
<evidence type="ECO:0000256" key="14">
    <source>
        <dbReference type="ARBA" id="ARBA00061570"/>
    </source>
</evidence>
<comment type="similarity">
    <text evidence="2 15">In the C-terminal section; belongs to the peptidase M41 family.</text>
</comment>
<evidence type="ECO:0000256" key="10">
    <source>
        <dbReference type="ARBA" id="ARBA00022840"/>
    </source>
</evidence>
<dbReference type="GO" id="GO:0016887">
    <property type="term" value="F:ATP hydrolysis activity"/>
    <property type="evidence" value="ECO:0007669"/>
    <property type="project" value="UniProtKB-UniRule"/>
</dbReference>
<evidence type="ECO:0000256" key="15">
    <source>
        <dbReference type="HAMAP-Rule" id="MF_01458"/>
    </source>
</evidence>
<name>A0A109Q7L6_9GAMM</name>
<feature type="transmembrane region" description="Helical" evidence="15">
    <location>
        <begin position="102"/>
        <end position="123"/>
    </location>
</feature>
<dbReference type="STRING" id="634113.AUT07_00620"/>
<dbReference type="InterPro" id="IPR037219">
    <property type="entry name" value="Peptidase_M41-like"/>
</dbReference>